<reference evidence="2" key="1">
    <citation type="submission" date="2023-11" db="EMBL/GenBank/DDBJ databases">
        <title>Genome assemblies of two species of porcelain crab, Petrolisthes cinctipes and Petrolisthes manimaculis (Anomura: Porcellanidae).</title>
        <authorList>
            <person name="Angst P."/>
        </authorList>
    </citation>
    <scope>NUCLEOTIDE SEQUENCE</scope>
    <source>
        <strain evidence="2">PB745_02</strain>
        <tissue evidence="2">Gill</tissue>
    </source>
</reference>
<dbReference type="Proteomes" id="UP001292094">
    <property type="component" value="Unassembled WGS sequence"/>
</dbReference>
<gene>
    <name evidence="2" type="ORF">Pmani_018007</name>
</gene>
<feature type="compositionally biased region" description="Polar residues" evidence="1">
    <location>
        <begin position="51"/>
        <end position="72"/>
    </location>
</feature>
<name>A0AAE1U988_9EUCA</name>
<dbReference type="AlphaFoldDB" id="A0AAE1U988"/>
<accession>A0AAE1U988</accession>
<protein>
    <submittedName>
        <fullName evidence="2">Uncharacterized protein</fullName>
    </submittedName>
</protein>
<sequence length="72" mass="8489">MEDQLYVLYVRNVYIKNRISREDLNLLLAFTVERLKERLLPCHNLHKGGMESTTEPQTWRDNNVSNPLVSSE</sequence>
<comment type="caution">
    <text evidence="2">The sequence shown here is derived from an EMBL/GenBank/DDBJ whole genome shotgun (WGS) entry which is preliminary data.</text>
</comment>
<evidence type="ECO:0000313" key="2">
    <source>
        <dbReference type="EMBL" id="KAK4310444.1"/>
    </source>
</evidence>
<evidence type="ECO:0000256" key="1">
    <source>
        <dbReference type="SAM" id="MobiDB-lite"/>
    </source>
</evidence>
<evidence type="ECO:0000313" key="3">
    <source>
        <dbReference type="Proteomes" id="UP001292094"/>
    </source>
</evidence>
<dbReference type="EMBL" id="JAWZYT010001637">
    <property type="protein sequence ID" value="KAK4310444.1"/>
    <property type="molecule type" value="Genomic_DNA"/>
</dbReference>
<feature type="region of interest" description="Disordered" evidence="1">
    <location>
        <begin position="45"/>
        <end position="72"/>
    </location>
</feature>
<keyword evidence="3" id="KW-1185">Reference proteome</keyword>
<proteinExistence type="predicted"/>
<organism evidence="2 3">
    <name type="scientific">Petrolisthes manimaculis</name>
    <dbReference type="NCBI Taxonomy" id="1843537"/>
    <lineage>
        <taxon>Eukaryota</taxon>
        <taxon>Metazoa</taxon>
        <taxon>Ecdysozoa</taxon>
        <taxon>Arthropoda</taxon>
        <taxon>Crustacea</taxon>
        <taxon>Multicrustacea</taxon>
        <taxon>Malacostraca</taxon>
        <taxon>Eumalacostraca</taxon>
        <taxon>Eucarida</taxon>
        <taxon>Decapoda</taxon>
        <taxon>Pleocyemata</taxon>
        <taxon>Anomura</taxon>
        <taxon>Galatheoidea</taxon>
        <taxon>Porcellanidae</taxon>
        <taxon>Petrolisthes</taxon>
    </lineage>
</organism>